<feature type="domain" description="E3 ubiquitin-protein ligase UBR-like C-terminal" evidence="2">
    <location>
        <begin position="14"/>
        <end position="330"/>
    </location>
</feature>
<keyword evidence="4" id="KW-1185">Reference proteome</keyword>
<keyword evidence="1" id="KW-0862">Zinc</keyword>
<evidence type="ECO:0000259" key="2">
    <source>
        <dbReference type="Pfam" id="PF18995"/>
    </source>
</evidence>
<dbReference type="InParanoid" id="A0A2R6PWY0"/>
<dbReference type="InterPro" id="IPR044046">
    <property type="entry name" value="E3_ligase_UBR-like_C"/>
</dbReference>
<proteinExistence type="inferred from homology"/>
<gene>
    <name evidence="3" type="ORF">CEY00_Acc24868</name>
</gene>
<dbReference type="GO" id="GO:0061630">
    <property type="term" value="F:ubiquitin protein ligase activity"/>
    <property type="evidence" value="ECO:0007669"/>
    <property type="project" value="UniProtKB-UniRule"/>
</dbReference>
<evidence type="ECO:0000313" key="3">
    <source>
        <dbReference type="EMBL" id="PSR98263.1"/>
    </source>
</evidence>
<feature type="non-terminal residue" evidence="3">
    <location>
        <position position="330"/>
    </location>
</feature>
<dbReference type="GO" id="GO:0005737">
    <property type="term" value="C:cytoplasm"/>
    <property type="evidence" value="ECO:0007669"/>
    <property type="project" value="TreeGrafter"/>
</dbReference>
<comment type="catalytic activity">
    <reaction evidence="1">
        <text>S-ubiquitinyl-[E2 ubiquitin-conjugating enzyme]-L-cysteine + [acceptor protein]-L-lysine = [E2 ubiquitin-conjugating enzyme]-L-cysteine + N(6)-ubiquitinyl-[acceptor protein]-L-lysine.</text>
        <dbReference type="EC" id="2.3.2.27"/>
    </reaction>
</comment>
<keyword evidence="1" id="KW-0808">Transferase</keyword>
<accession>A0A2R6PWY0</accession>
<dbReference type="AlphaFoldDB" id="A0A2R6PWY0"/>
<protein>
    <recommendedName>
        <fullName evidence="1">E3 ubiquitin-protein ligase</fullName>
        <ecNumber evidence="1">2.3.2.27</ecNumber>
    </recommendedName>
</protein>
<dbReference type="PANTHER" id="PTHR21497:SF53">
    <property type="entry name" value="E3 UBIQUITIN-PROTEIN LIGASE PRT6"/>
    <property type="match status" value="1"/>
</dbReference>
<dbReference type="Proteomes" id="UP000241394">
    <property type="component" value="Chromosome LG22"/>
</dbReference>
<reference evidence="4" key="2">
    <citation type="journal article" date="2018" name="BMC Genomics">
        <title>A manually annotated Actinidia chinensis var. chinensis (kiwifruit) genome highlights the challenges associated with draft genomes and gene prediction in plants.</title>
        <authorList>
            <person name="Pilkington S.M."/>
            <person name="Crowhurst R."/>
            <person name="Hilario E."/>
            <person name="Nardozza S."/>
            <person name="Fraser L."/>
            <person name="Peng Y."/>
            <person name="Gunaseelan K."/>
            <person name="Simpson R."/>
            <person name="Tahir J."/>
            <person name="Deroles S.C."/>
            <person name="Templeton K."/>
            <person name="Luo Z."/>
            <person name="Davy M."/>
            <person name="Cheng C."/>
            <person name="McNeilage M."/>
            <person name="Scaglione D."/>
            <person name="Liu Y."/>
            <person name="Zhang Q."/>
            <person name="Datson P."/>
            <person name="De Silva N."/>
            <person name="Gardiner S.E."/>
            <person name="Bassett H."/>
            <person name="Chagne D."/>
            <person name="McCallum J."/>
            <person name="Dzierzon H."/>
            <person name="Deng C."/>
            <person name="Wang Y.Y."/>
            <person name="Barron L."/>
            <person name="Manako K."/>
            <person name="Bowen J."/>
            <person name="Foster T.M."/>
            <person name="Erridge Z.A."/>
            <person name="Tiffin H."/>
            <person name="Waite C.N."/>
            <person name="Davies K.M."/>
            <person name="Grierson E.P."/>
            <person name="Laing W.A."/>
            <person name="Kirk R."/>
            <person name="Chen X."/>
            <person name="Wood M."/>
            <person name="Montefiori M."/>
            <person name="Brummell D.A."/>
            <person name="Schwinn K.E."/>
            <person name="Catanach A."/>
            <person name="Fullerton C."/>
            <person name="Li D."/>
            <person name="Meiyalaghan S."/>
            <person name="Nieuwenhuizen N."/>
            <person name="Read N."/>
            <person name="Prakash R."/>
            <person name="Hunter D."/>
            <person name="Zhang H."/>
            <person name="McKenzie M."/>
            <person name="Knabel M."/>
            <person name="Harris A."/>
            <person name="Allan A.C."/>
            <person name="Gleave A."/>
            <person name="Chen A."/>
            <person name="Janssen B.J."/>
            <person name="Plunkett B."/>
            <person name="Ampomah-Dwamena C."/>
            <person name="Voogd C."/>
            <person name="Leif D."/>
            <person name="Lafferty D."/>
            <person name="Souleyre E.J.F."/>
            <person name="Varkonyi-Gasic E."/>
            <person name="Gambi F."/>
            <person name="Hanley J."/>
            <person name="Yao J.L."/>
            <person name="Cheung J."/>
            <person name="David K.M."/>
            <person name="Warren B."/>
            <person name="Marsh K."/>
            <person name="Snowden K.C."/>
            <person name="Lin-Wang K."/>
            <person name="Brian L."/>
            <person name="Martinez-Sanchez M."/>
            <person name="Wang M."/>
            <person name="Ileperuma N."/>
            <person name="Macnee N."/>
            <person name="Campin R."/>
            <person name="McAtee P."/>
            <person name="Drummond R.S.M."/>
            <person name="Espley R.V."/>
            <person name="Ireland H.S."/>
            <person name="Wu R."/>
            <person name="Atkinson R.G."/>
            <person name="Karunairetnam S."/>
            <person name="Bulley S."/>
            <person name="Chunkath S."/>
            <person name="Hanley Z."/>
            <person name="Storey R."/>
            <person name="Thrimawithana A.H."/>
            <person name="Thomson S."/>
            <person name="David C."/>
            <person name="Testolin R."/>
            <person name="Huang H."/>
            <person name="Hellens R.P."/>
            <person name="Schaffer R.J."/>
        </authorList>
    </citation>
    <scope>NUCLEOTIDE SEQUENCE [LARGE SCALE GENOMIC DNA]</scope>
    <source>
        <strain evidence="4">cv. Red5</strain>
    </source>
</reference>
<evidence type="ECO:0000313" key="4">
    <source>
        <dbReference type="Proteomes" id="UP000241394"/>
    </source>
</evidence>
<name>A0A2R6PWY0_ACTCC</name>
<dbReference type="Pfam" id="PF18995">
    <property type="entry name" value="PRT6_C"/>
    <property type="match status" value="1"/>
</dbReference>
<dbReference type="InterPro" id="IPR039164">
    <property type="entry name" value="UBR1-like"/>
</dbReference>
<dbReference type="GO" id="GO:0008270">
    <property type="term" value="F:zinc ion binding"/>
    <property type="evidence" value="ECO:0007669"/>
    <property type="project" value="UniProtKB-UniRule"/>
</dbReference>
<dbReference type="OrthoDB" id="26387at2759"/>
<keyword evidence="1" id="KW-0833">Ubl conjugation pathway</keyword>
<comment type="pathway">
    <text evidence="1">Protein modification; protein ubiquitination.</text>
</comment>
<dbReference type="EMBL" id="NKQK01000022">
    <property type="protein sequence ID" value="PSR98263.1"/>
    <property type="molecule type" value="Genomic_DNA"/>
</dbReference>
<reference evidence="3 4" key="1">
    <citation type="submission" date="2017-07" db="EMBL/GenBank/DDBJ databases">
        <title>An improved, manually edited Actinidia chinensis var. chinensis (kiwifruit) genome highlights the challenges associated with draft genomes and gene prediction in plants.</title>
        <authorList>
            <person name="Pilkington S."/>
            <person name="Crowhurst R."/>
            <person name="Hilario E."/>
            <person name="Nardozza S."/>
            <person name="Fraser L."/>
            <person name="Peng Y."/>
            <person name="Gunaseelan K."/>
            <person name="Simpson R."/>
            <person name="Tahir J."/>
            <person name="Deroles S."/>
            <person name="Templeton K."/>
            <person name="Luo Z."/>
            <person name="Davy M."/>
            <person name="Cheng C."/>
            <person name="Mcneilage M."/>
            <person name="Scaglione D."/>
            <person name="Liu Y."/>
            <person name="Zhang Q."/>
            <person name="Datson P."/>
            <person name="De Silva N."/>
            <person name="Gardiner S."/>
            <person name="Bassett H."/>
            <person name="Chagne D."/>
            <person name="Mccallum J."/>
            <person name="Dzierzon H."/>
            <person name="Deng C."/>
            <person name="Wang Y.-Y."/>
            <person name="Barron N."/>
            <person name="Manako K."/>
            <person name="Bowen J."/>
            <person name="Foster T."/>
            <person name="Erridge Z."/>
            <person name="Tiffin H."/>
            <person name="Waite C."/>
            <person name="Davies K."/>
            <person name="Grierson E."/>
            <person name="Laing W."/>
            <person name="Kirk R."/>
            <person name="Chen X."/>
            <person name="Wood M."/>
            <person name="Montefiori M."/>
            <person name="Brummell D."/>
            <person name="Schwinn K."/>
            <person name="Catanach A."/>
            <person name="Fullerton C."/>
            <person name="Li D."/>
            <person name="Meiyalaghan S."/>
            <person name="Nieuwenhuizen N."/>
            <person name="Read N."/>
            <person name="Prakash R."/>
            <person name="Hunter D."/>
            <person name="Zhang H."/>
            <person name="Mckenzie M."/>
            <person name="Knabel M."/>
            <person name="Harris A."/>
            <person name="Allan A."/>
            <person name="Chen A."/>
            <person name="Janssen B."/>
            <person name="Plunkett B."/>
            <person name="Dwamena C."/>
            <person name="Voogd C."/>
            <person name="Leif D."/>
            <person name="Lafferty D."/>
            <person name="Souleyre E."/>
            <person name="Varkonyi-Gasic E."/>
            <person name="Gambi F."/>
            <person name="Hanley J."/>
            <person name="Yao J.-L."/>
            <person name="Cheung J."/>
            <person name="David K."/>
            <person name="Warren B."/>
            <person name="Marsh K."/>
            <person name="Snowden K."/>
            <person name="Lin-Wang K."/>
            <person name="Brian L."/>
            <person name="Martinez-Sanchez M."/>
            <person name="Wang M."/>
            <person name="Ileperuma N."/>
            <person name="Macnee N."/>
            <person name="Campin R."/>
            <person name="Mcatee P."/>
            <person name="Drummond R."/>
            <person name="Espley R."/>
            <person name="Ireland H."/>
            <person name="Wu R."/>
            <person name="Atkinson R."/>
            <person name="Karunairetnam S."/>
            <person name="Bulley S."/>
            <person name="Chunkath S."/>
            <person name="Hanley Z."/>
            <person name="Storey R."/>
            <person name="Thrimawithana A."/>
            <person name="Thomson S."/>
            <person name="David C."/>
            <person name="Testolin R."/>
        </authorList>
    </citation>
    <scope>NUCLEOTIDE SEQUENCE [LARGE SCALE GENOMIC DNA]</scope>
    <source>
        <strain evidence="4">cv. Red5</strain>
        <tissue evidence="3">Young leaf</tissue>
    </source>
</reference>
<dbReference type="UniPathway" id="UPA00143"/>
<comment type="similarity">
    <text evidence="1">Belongs to the E3 ubiquitin-protein ligase UBR1-like family.</text>
</comment>
<comment type="function">
    <text evidence="1">Ubiquitin ligase protein which is a component of the N-end rule pathway. Recognizes and binds to proteins bearing specific N-terminal residues that are destabilizing according to the N-end rule, leading to their ubiquitination and subsequent degradation.</text>
</comment>
<dbReference type="GO" id="GO:0071596">
    <property type="term" value="P:ubiquitin-dependent protein catabolic process via the N-end rule pathway"/>
    <property type="evidence" value="ECO:0007669"/>
    <property type="project" value="UniProtKB-UniRule"/>
</dbReference>
<dbReference type="PANTHER" id="PTHR21497">
    <property type="entry name" value="UBIQUITIN LIGASE E3 ALPHA-RELATED"/>
    <property type="match status" value="1"/>
</dbReference>
<dbReference type="STRING" id="1590841.A0A2R6PWY0"/>
<dbReference type="Gramene" id="PSR98263">
    <property type="protein sequence ID" value="PSR98263"/>
    <property type="gene ID" value="CEY00_Acc24868"/>
</dbReference>
<dbReference type="GO" id="GO:0000151">
    <property type="term" value="C:ubiquitin ligase complex"/>
    <property type="evidence" value="ECO:0007669"/>
    <property type="project" value="TreeGrafter"/>
</dbReference>
<keyword evidence="1" id="KW-0863">Zinc-finger</keyword>
<organism evidence="3 4">
    <name type="scientific">Actinidia chinensis var. chinensis</name>
    <name type="common">Chinese soft-hair kiwi</name>
    <dbReference type="NCBI Taxonomy" id="1590841"/>
    <lineage>
        <taxon>Eukaryota</taxon>
        <taxon>Viridiplantae</taxon>
        <taxon>Streptophyta</taxon>
        <taxon>Embryophyta</taxon>
        <taxon>Tracheophyta</taxon>
        <taxon>Spermatophyta</taxon>
        <taxon>Magnoliopsida</taxon>
        <taxon>eudicotyledons</taxon>
        <taxon>Gunneridae</taxon>
        <taxon>Pentapetalae</taxon>
        <taxon>asterids</taxon>
        <taxon>Ericales</taxon>
        <taxon>Actinidiaceae</taxon>
        <taxon>Actinidia</taxon>
    </lineage>
</organism>
<keyword evidence="1" id="KW-0479">Metal-binding</keyword>
<comment type="caution">
    <text evidence="3">The sequence shown here is derived from an EMBL/GenBank/DDBJ whole genome shotgun (WGS) entry which is preliminary data.</text>
</comment>
<dbReference type="EC" id="2.3.2.27" evidence="1"/>
<evidence type="ECO:0000256" key="1">
    <source>
        <dbReference type="RuleBase" id="RU366018"/>
    </source>
</evidence>
<dbReference type="GO" id="GO:0016567">
    <property type="term" value="P:protein ubiquitination"/>
    <property type="evidence" value="ECO:0007669"/>
    <property type="project" value="UniProtKB-UniRule"/>
</dbReference>
<sequence>MVSILKNVEPDVPYPDLQFWRRASHPVLSRDAFSSLMWVLFCLPSQFVSCEESFLSLVHIFYVVSVAQAIITYHGKCQCNTTELECPDGLMTDIFKIMEEHAVIQQYFVSNNIDVSYDIKDTVRSLSFPYLRRCALLWKVMNSSTSAPFSDGAQVLDSSSCSTDDMMQHANGIVMELVEVEMLEKMFKIPSLDIVLNDEVLRSVVLRWFHHFLEYENRNRQCILYLTPAVPFKLMQLPHLYQDLLQRYIKQHCPDCGAVLEEPALCLLCGKLCSPNWKTCCRESGCRNHVMACGAGNGAFLLIRKTTILLQRSARQAPWPSPYLDSFGEE</sequence>